<keyword evidence="1" id="KW-0812">Transmembrane</keyword>
<dbReference type="InParanoid" id="A0A1M6EX67"/>
<evidence type="ECO:0000313" key="3">
    <source>
        <dbReference type="Proteomes" id="UP000184510"/>
    </source>
</evidence>
<sequence length="77" mass="8465">MAGYIPYHDTPSRLVPPFVMVASTMIVPFVTISFLFTVSITVLFFTVFLVELLGIFPIVLLAGNHSQTSCRKAGTEN</sequence>
<feature type="transmembrane region" description="Helical" evidence="1">
    <location>
        <begin position="42"/>
        <end position="62"/>
    </location>
</feature>
<dbReference type="EMBL" id="FQYR01000002">
    <property type="protein sequence ID" value="SHI90028.1"/>
    <property type="molecule type" value="Genomic_DNA"/>
</dbReference>
<keyword evidence="1" id="KW-0472">Membrane</keyword>
<accession>A0A1M6EX67</accession>
<proteinExistence type="predicted"/>
<dbReference type="STRING" id="1123071.SAMN02745181_1149"/>
<gene>
    <name evidence="2" type="ORF">SAMN02745181_1149</name>
</gene>
<reference evidence="2 3" key="1">
    <citation type="submission" date="2016-11" db="EMBL/GenBank/DDBJ databases">
        <authorList>
            <person name="Jaros S."/>
            <person name="Januszkiewicz K."/>
            <person name="Wedrychowicz H."/>
        </authorList>
    </citation>
    <scope>NUCLEOTIDE SEQUENCE [LARGE SCALE GENOMIC DNA]</scope>
    <source>
        <strain evidence="2 3">DSM 18772</strain>
    </source>
</reference>
<feature type="transmembrane region" description="Helical" evidence="1">
    <location>
        <begin position="14"/>
        <end position="36"/>
    </location>
</feature>
<keyword evidence="1" id="KW-1133">Transmembrane helix</keyword>
<organism evidence="2 3">
    <name type="scientific">Rubritalea squalenifaciens DSM 18772</name>
    <dbReference type="NCBI Taxonomy" id="1123071"/>
    <lineage>
        <taxon>Bacteria</taxon>
        <taxon>Pseudomonadati</taxon>
        <taxon>Verrucomicrobiota</taxon>
        <taxon>Verrucomicrobiia</taxon>
        <taxon>Verrucomicrobiales</taxon>
        <taxon>Rubritaleaceae</taxon>
        <taxon>Rubritalea</taxon>
    </lineage>
</organism>
<keyword evidence="3" id="KW-1185">Reference proteome</keyword>
<evidence type="ECO:0000313" key="2">
    <source>
        <dbReference type="EMBL" id="SHI90028.1"/>
    </source>
</evidence>
<dbReference type="AlphaFoldDB" id="A0A1M6EX67"/>
<name>A0A1M6EX67_9BACT</name>
<evidence type="ECO:0000256" key="1">
    <source>
        <dbReference type="SAM" id="Phobius"/>
    </source>
</evidence>
<protein>
    <submittedName>
        <fullName evidence="2">Uncharacterized protein</fullName>
    </submittedName>
</protein>
<dbReference type="Proteomes" id="UP000184510">
    <property type="component" value="Unassembled WGS sequence"/>
</dbReference>